<sequence length="77" mass="8424">MAVKQQEGTLVFDTETSRLGYVMGHEGPYTQLRPVTGGREWDASPVHVRPATEAERRTAMCERTRALNAASSGGTFV</sequence>
<protein>
    <submittedName>
        <fullName evidence="1">Uncharacterized protein</fullName>
    </submittedName>
</protein>
<name>A0ABU4FP53_9ACTN</name>
<dbReference type="EMBL" id="JAWMAJ010000221">
    <property type="protein sequence ID" value="MDV7222357.1"/>
    <property type="molecule type" value="Genomic_DNA"/>
</dbReference>
<comment type="caution">
    <text evidence="1">The sequence shown here is derived from an EMBL/GenBank/DDBJ whole genome shotgun (WGS) entry which is preliminary data.</text>
</comment>
<dbReference type="RefSeq" id="WP_317775219.1">
    <property type="nucleotide sequence ID" value="NZ_JAWMAJ010000221.1"/>
</dbReference>
<organism evidence="1 2">
    <name type="scientific">Streptomyces prunicolor</name>
    <dbReference type="NCBI Taxonomy" id="67348"/>
    <lineage>
        <taxon>Bacteria</taxon>
        <taxon>Bacillati</taxon>
        <taxon>Actinomycetota</taxon>
        <taxon>Actinomycetes</taxon>
        <taxon>Kitasatosporales</taxon>
        <taxon>Streptomycetaceae</taxon>
        <taxon>Streptomyces</taxon>
    </lineage>
</organism>
<accession>A0ABU4FP53</accession>
<reference evidence="1 2" key="1">
    <citation type="submission" date="2023-10" db="EMBL/GenBank/DDBJ databases">
        <title>Characterization of rhizosphere-enriched actinobacteria from wheat plants lab-grown on chernevaya soil.</title>
        <authorList>
            <person name="Tikhonova E.N."/>
            <person name="Konopkin A."/>
            <person name="Kravchenko I.K."/>
        </authorList>
    </citation>
    <scope>NUCLEOTIDE SEQUENCE [LARGE SCALE GENOMIC DNA]</scope>
    <source>
        <strain evidence="1 2">RR29</strain>
    </source>
</reference>
<gene>
    <name evidence="1" type="ORF">R5A26_41140</name>
</gene>
<proteinExistence type="predicted"/>
<evidence type="ECO:0000313" key="1">
    <source>
        <dbReference type="EMBL" id="MDV7222357.1"/>
    </source>
</evidence>
<keyword evidence="2" id="KW-1185">Reference proteome</keyword>
<dbReference type="Proteomes" id="UP001187346">
    <property type="component" value="Unassembled WGS sequence"/>
</dbReference>
<evidence type="ECO:0000313" key="2">
    <source>
        <dbReference type="Proteomes" id="UP001187346"/>
    </source>
</evidence>